<evidence type="ECO:0000313" key="3">
    <source>
        <dbReference type="EMBL" id="KRN29669.1"/>
    </source>
</evidence>
<reference evidence="5 6" key="1">
    <citation type="journal article" date="2015" name="Genome Announc.">
        <title>Expanding the biotechnology potential of lactobacilli through comparative genomics of 213 strains and associated genera.</title>
        <authorList>
            <person name="Sun Z."/>
            <person name="Harris H.M."/>
            <person name="McCann A."/>
            <person name="Guo C."/>
            <person name="Argimon S."/>
            <person name="Zhang W."/>
            <person name="Yang X."/>
            <person name="Jeffery I.B."/>
            <person name="Cooney J.C."/>
            <person name="Kagawa T.F."/>
            <person name="Liu W."/>
            <person name="Song Y."/>
            <person name="Salvetti E."/>
            <person name="Wrobel A."/>
            <person name="Rasinkangas P."/>
            <person name="Parkhill J."/>
            <person name="Rea M.C."/>
            <person name="O'Sullivan O."/>
            <person name="Ritari J."/>
            <person name="Douillard F.P."/>
            <person name="Paul Ross R."/>
            <person name="Yang R."/>
            <person name="Briner A.E."/>
            <person name="Felis G.E."/>
            <person name="de Vos W.M."/>
            <person name="Barrangou R."/>
            <person name="Klaenhammer T.R."/>
            <person name="Caufield P.W."/>
            <person name="Cui Y."/>
            <person name="Zhang H."/>
            <person name="O'Toole P.W."/>
        </authorList>
    </citation>
    <scope>NUCLEOTIDE SEQUENCE [LARGE SCALE GENOMIC DNA]</scope>
    <source>
        <strain evidence="3 6">ATCC BAA-66</strain>
        <strain evidence="4 5">DSM 13344</strain>
    </source>
</reference>
<dbReference type="STRING" id="81857.IV38_GL000556"/>
<dbReference type="EMBL" id="JQAT01000001">
    <property type="protein sequence ID" value="KRN29669.1"/>
    <property type="molecule type" value="Genomic_DNA"/>
</dbReference>
<dbReference type="Proteomes" id="UP000051751">
    <property type="component" value="Unassembled WGS sequence"/>
</dbReference>
<dbReference type="PANTHER" id="PTHR41386">
    <property type="entry name" value="INTEGRAL MEMBRANE PROTEIN-RELATED"/>
    <property type="match status" value="1"/>
</dbReference>
<dbReference type="Pfam" id="PF06210">
    <property type="entry name" value="DUF1003"/>
    <property type="match status" value="1"/>
</dbReference>
<feature type="transmembrane region" description="Helical" evidence="2">
    <location>
        <begin position="119"/>
        <end position="139"/>
    </location>
</feature>
<name>A0A0R2G990_9LACO</name>
<protein>
    <recommendedName>
        <fullName evidence="7">Cyclic nucleotide-binding protein</fullName>
    </recommendedName>
</protein>
<organism evidence="4 5">
    <name type="scientific">Lactobacillus selangorensis</name>
    <dbReference type="NCBI Taxonomy" id="81857"/>
    <lineage>
        <taxon>Bacteria</taxon>
        <taxon>Bacillati</taxon>
        <taxon>Bacillota</taxon>
        <taxon>Bacilli</taxon>
        <taxon>Lactobacillales</taxon>
        <taxon>Lactobacillaceae</taxon>
        <taxon>Lactobacillus</taxon>
    </lineage>
</organism>
<dbReference type="PANTHER" id="PTHR41386:SF1">
    <property type="entry name" value="MEMBRANE PROTEIN"/>
    <property type="match status" value="1"/>
</dbReference>
<evidence type="ECO:0000313" key="6">
    <source>
        <dbReference type="Proteomes" id="UP000051751"/>
    </source>
</evidence>
<keyword evidence="2" id="KW-0472">Membrane</keyword>
<accession>A0A0R2G990</accession>
<dbReference type="PATRIC" id="fig|81857.3.peg.561"/>
<sequence>MEAEIMAVVKNQVCIVCGNHFTTTEGLFLRDLNNRLQAEIRHRYKYAKNSSFICLKDLQQVRLSEMQSMIDQDLQVDKEINSKLEKKLSEQTYQVRNINDTVDQQLTSGQKLADAVAKFGGSWAFIVTFVIVLIVWMALNVTHLFGIKFDPYPFILLNLFLSCVAAIQAPIIMMSQNRQAERDRVDAENDYHTNTKSEMEIHILHQKVDQMNEVQWPHILDVQKMQIEVLSEIENEIQSLKADQKAPRPGSRTTRHPSRHAKEHPID</sequence>
<feature type="compositionally biased region" description="Basic residues" evidence="1">
    <location>
        <begin position="253"/>
        <end position="267"/>
    </location>
</feature>
<feature type="region of interest" description="Disordered" evidence="1">
    <location>
        <begin position="239"/>
        <end position="267"/>
    </location>
</feature>
<proteinExistence type="predicted"/>
<keyword evidence="5" id="KW-1185">Reference proteome</keyword>
<comment type="caution">
    <text evidence="4">The sequence shown here is derived from an EMBL/GenBank/DDBJ whole genome shotgun (WGS) entry which is preliminary data.</text>
</comment>
<gene>
    <name evidence="3" type="ORF">IV38_GL000556</name>
    <name evidence="4" type="ORF">IV40_GL000112</name>
</gene>
<evidence type="ECO:0000313" key="5">
    <source>
        <dbReference type="Proteomes" id="UP000051645"/>
    </source>
</evidence>
<dbReference type="Proteomes" id="UP000051645">
    <property type="component" value="Unassembled WGS sequence"/>
</dbReference>
<feature type="transmembrane region" description="Helical" evidence="2">
    <location>
        <begin position="151"/>
        <end position="174"/>
    </location>
</feature>
<keyword evidence="2" id="KW-0812">Transmembrane</keyword>
<dbReference type="InterPro" id="IPR010406">
    <property type="entry name" value="DUF1003"/>
</dbReference>
<evidence type="ECO:0000256" key="1">
    <source>
        <dbReference type="SAM" id="MobiDB-lite"/>
    </source>
</evidence>
<evidence type="ECO:0000313" key="4">
    <source>
        <dbReference type="EMBL" id="KRN33802.1"/>
    </source>
</evidence>
<evidence type="ECO:0000256" key="2">
    <source>
        <dbReference type="SAM" id="Phobius"/>
    </source>
</evidence>
<keyword evidence="2" id="KW-1133">Transmembrane helix</keyword>
<dbReference type="AlphaFoldDB" id="A0A0R2G990"/>
<evidence type="ECO:0008006" key="7">
    <source>
        <dbReference type="Google" id="ProtNLM"/>
    </source>
</evidence>
<dbReference type="EMBL" id="JQAZ01000001">
    <property type="protein sequence ID" value="KRN33802.1"/>
    <property type="molecule type" value="Genomic_DNA"/>
</dbReference>